<dbReference type="SUPFAM" id="SSF53254">
    <property type="entry name" value="Phosphoglycerate mutase-like"/>
    <property type="match status" value="1"/>
</dbReference>
<evidence type="ECO:0000256" key="8">
    <source>
        <dbReference type="SAM" id="SignalP"/>
    </source>
</evidence>
<dbReference type="InterPro" id="IPR000560">
    <property type="entry name" value="His_Pase_clade-2"/>
</dbReference>
<evidence type="ECO:0000313" key="9">
    <source>
        <dbReference type="EMBL" id="GMT13933.1"/>
    </source>
</evidence>
<evidence type="ECO:0000313" key="10">
    <source>
        <dbReference type="Proteomes" id="UP001432322"/>
    </source>
</evidence>
<gene>
    <name evidence="9" type="ORF">PFISCL1PPCAC_5230</name>
</gene>
<dbReference type="Gene3D" id="3.40.50.1240">
    <property type="entry name" value="Phosphoglycerate mutase-like"/>
    <property type="match status" value="1"/>
</dbReference>
<feature type="chain" id="PRO_5043618960" description="acid phosphatase" evidence="8">
    <location>
        <begin position="28"/>
        <end position="504"/>
    </location>
</feature>
<keyword evidence="10" id="KW-1185">Reference proteome</keyword>
<protein>
    <recommendedName>
        <fullName evidence="3">acid phosphatase</fullName>
        <ecNumber evidence="3">3.1.3.2</ecNumber>
    </recommendedName>
</protein>
<keyword evidence="6" id="KW-1015">Disulfide bond</keyword>
<sequence length="504" mass="55007">NSIFSPPSLNPTMRWIALFGLVATASSLPRSVRNANYAALAADVKDDDLELVFATALWRHGDRAADHAVPGREQFPEDAWTFGGGGYGELSPEGMAAHFNLGKRLRARYMDKYSLLSPTYNAKEIYIRSTDYNRTLISAYANVAGMYAGTGVTGQNFPAAELIPDGEWPVGYIPIPVHTVPYSTDFVGHPDSTCARQDELYALVQSSAEYQNYINDPQIAQILVYLSNMTGTDVTIENIGVMQDPIYCEQRHITELNETGATIEQFYPWFFTNDIPEWADWIDEKADDFADGIANPAGVNGIDVSVEIPKIRAGDSLKLLSSNVKGVLACRDNSTISSCRKFYENLKYYAISAHDSTLLAFLSLLGVKQYIIPAGGVNYTATMLFEVYEHKETAERSFKVLYHASEKDDIKPITSFVRGCSPLENVCSLSVLDDLVAKYAPETDMATLCNTPVFGGVDPVTGTVTSPTNSPGTTESTMPPTTSAVSALSLLSGAFVIAISTLRC</sequence>
<dbReference type="PANTHER" id="PTHR11567:SF211">
    <property type="entry name" value="PROSTATIC ACID PHOSPHATASE"/>
    <property type="match status" value="1"/>
</dbReference>
<evidence type="ECO:0000256" key="3">
    <source>
        <dbReference type="ARBA" id="ARBA00012646"/>
    </source>
</evidence>
<dbReference type="GO" id="GO:0003993">
    <property type="term" value="F:acid phosphatase activity"/>
    <property type="evidence" value="ECO:0007669"/>
    <property type="project" value="UniProtKB-EC"/>
</dbReference>
<keyword evidence="5" id="KW-0378">Hydrolase</keyword>
<name>A0AAV5V6P2_9BILA</name>
<evidence type="ECO:0000256" key="1">
    <source>
        <dbReference type="ARBA" id="ARBA00000032"/>
    </source>
</evidence>
<dbReference type="EMBL" id="BTSY01000002">
    <property type="protein sequence ID" value="GMT13933.1"/>
    <property type="molecule type" value="Genomic_DNA"/>
</dbReference>
<dbReference type="Proteomes" id="UP001432322">
    <property type="component" value="Unassembled WGS sequence"/>
</dbReference>
<evidence type="ECO:0000256" key="2">
    <source>
        <dbReference type="ARBA" id="ARBA00005375"/>
    </source>
</evidence>
<dbReference type="EC" id="3.1.3.2" evidence="3"/>
<comment type="similarity">
    <text evidence="2">Belongs to the histidine acid phosphatase family.</text>
</comment>
<feature type="non-terminal residue" evidence="9">
    <location>
        <position position="1"/>
    </location>
</feature>
<proteinExistence type="inferred from homology"/>
<keyword evidence="7" id="KW-0325">Glycoprotein</keyword>
<keyword evidence="4 8" id="KW-0732">Signal</keyword>
<dbReference type="AlphaFoldDB" id="A0AAV5V6P2"/>
<dbReference type="InterPro" id="IPR050645">
    <property type="entry name" value="Histidine_acid_phosphatase"/>
</dbReference>
<dbReference type="InterPro" id="IPR029033">
    <property type="entry name" value="His_PPase_superfam"/>
</dbReference>
<accession>A0AAV5V6P2</accession>
<organism evidence="9 10">
    <name type="scientific">Pristionchus fissidentatus</name>
    <dbReference type="NCBI Taxonomy" id="1538716"/>
    <lineage>
        <taxon>Eukaryota</taxon>
        <taxon>Metazoa</taxon>
        <taxon>Ecdysozoa</taxon>
        <taxon>Nematoda</taxon>
        <taxon>Chromadorea</taxon>
        <taxon>Rhabditida</taxon>
        <taxon>Rhabditina</taxon>
        <taxon>Diplogasteromorpha</taxon>
        <taxon>Diplogasteroidea</taxon>
        <taxon>Neodiplogasteridae</taxon>
        <taxon>Pristionchus</taxon>
    </lineage>
</organism>
<comment type="caution">
    <text evidence="9">The sequence shown here is derived from an EMBL/GenBank/DDBJ whole genome shotgun (WGS) entry which is preliminary data.</text>
</comment>
<evidence type="ECO:0000256" key="4">
    <source>
        <dbReference type="ARBA" id="ARBA00022729"/>
    </source>
</evidence>
<reference evidence="9" key="1">
    <citation type="submission" date="2023-10" db="EMBL/GenBank/DDBJ databases">
        <title>Genome assembly of Pristionchus species.</title>
        <authorList>
            <person name="Yoshida K."/>
            <person name="Sommer R.J."/>
        </authorList>
    </citation>
    <scope>NUCLEOTIDE SEQUENCE</scope>
    <source>
        <strain evidence="9">RS5133</strain>
    </source>
</reference>
<comment type="catalytic activity">
    <reaction evidence="1">
        <text>a phosphate monoester + H2O = an alcohol + phosphate</text>
        <dbReference type="Rhea" id="RHEA:15017"/>
        <dbReference type="ChEBI" id="CHEBI:15377"/>
        <dbReference type="ChEBI" id="CHEBI:30879"/>
        <dbReference type="ChEBI" id="CHEBI:43474"/>
        <dbReference type="ChEBI" id="CHEBI:67140"/>
        <dbReference type="EC" id="3.1.3.2"/>
    </reaction>
</comment>
<dbReference type="PANTHER" id="PTHR11567">
    <property type="entry name" value="ACID PHOSPHATASE-RELATED"/>
    <property type="match status" value="1"/>
</dbReference>
<dbReference type="CDD" id="cd07061">
    <property type="entry name" value="HP_HAP_like"/>
    <property type="match status" value="1"/>
</dbReference>
<evidence type="ECO:0000256" key="7">
    <source>
        <dbReference type="ARBA" id="ARBA00023180"/>
    </source>
</evidence>
<evidence type="ECO:0000256" key="6">
    <source>
        <dbReference type="ARBA" id="ARBA00023157"/>
    </source>
</evidence>
<evidence type="ECO:0000256" key="5">
    <source>
        <dbReference type="ARBA" id="ARBA00022801"/>
    </source>
</evidence>
<dbReference type="Pfam" id="PF00328">
    <property type="entry name" value="His_Phos_2"/>
    <property type="match status" value="1"/>
</dbReference>
<feature type="signal peptide" evidence="8">
    <location>
        <begin position="1"/>
        <end position="27"/>
    </location>
</feature>